<sequence length="34" mass="3627">MLGKLKPDLLCFALSAGCSCCGGELLGFWVRNSH</sequence>
<dbReference type="PROSITE" id="PS51257">
    <property type="entry name" value="PROKAR_LIPOPROTEIN"/>
    <property type="match status" value="1"/>
</dbReference>
<protein>
    <submittedName>
        <fullName evidence="1">Uncharacterized protein</fullName>
    </submittedName>
</protein>
<dbReference type="Proteomes" id="UP001054252">
    <property type="component" value="Unassembled WGS sequence"/>
</dbReference>
<dbReference type="AlphaFoldDB" id="A0AAV5I9K2"/>
<evidence type="ECO:0000313" key="2">
    <source>
        <dbReference type="Proteomes" id="UP001054252"/>
    </source>
</evidence>
<accession>A0AAV5I9K2</accession>
<comment type="caution">
    <text evidence="1">The sequence shown here is derived from an EMBL/GenBank/DDBJ whole genome shotgun (WGS) entry which is preliminary data.</text>
</comment>
<gene>
    <name evidence="1" type="ORF">SLEP1_g10902</name>
</gene>
<name>A0AAV5I9K2_9ROSI</name>
<evidence type="ECO:0000313" key="1">
    <source>
        <dbReference type="EMBL" id="GKU97818.1"/>
    </source>
</evidence>
<keyword evidence="2" id="KW-1185">Reference proteome</keyword>
<dbReference type="EMBL" id="BPVZ01000012">
    <property type="protein sequence ID" value="GKU97818.1"/>
    <property type="molecule type" value="Genomic_DNA"/>
</dbReference>
<proteinExistence type="predicted"/>
<organism evidence="1 2">
    <name type="scientific">Rubroshorea leprosula</name>
    <dbReference type="NCBI Taxonomy" id="152421"/>
    <lineage>
        <taxon>Eukaryota</taxon>
        <taxon>Viridiplantae</taxon>
        <taxon>Streptophyta</taxon>
        <taxon>Embryophyta</taxon>
        <taxon>Tracheophyta</taxon>
        <taxon>Spermatophyta</taxon>
        <taxon>Magnoliopsida</taxon>
        <taxon>eudicotyledons</taxon>
        <taxon>Gunneridae</taxon>
        <taxon>Pentapetalae</taxon>
        <taxon>rosids</taxon>
        <taxon>malvids</taxon>
        <taxon>Malvales</taxon>
        <taxon>Dipterocarpaceae</taxon>
        <taxon>Rubroshorea</taxon>
    </lineage>
</organism>
<reference evidence="1 2" key="1">
    <citation type="journal article" date="2021" name="Commun. Biol.">
        <title>The genome of Shorea leprosula (Dipterocarpaceae) highlights the ecological relevance of drought in aseasonal tropical rainforests.</title>
        <authorList>
            <person name="Ng K.K.S."/>
            <person name="Kobayashi M.J."/>
            <person name="Fawcett J.A."/>
            <person name="Hatakeyama M."/>
            <person name="Paape T."/>
            <person name="Ng C.H."/>
            <person name="Ang C.C."/>
            <person name="Tnah L.H."/>
            <person name="Lee C.T."/>
            <person name="Nishiyama T."/>
            <person name="Sese J."/>
            <person name="O'Brien M.J."/>
            <person name="Copetti D."/>
            <person name="Mohd Noor M.I."/>
            <person name="Ong R.C."/>
            <person name="Putra M."/>
            <person name="Sireger I.Z."/>
            <person name="Indrioko S."/>
            <person name="Kosugi Y."/>
            <person name="Izuno A."/>
            <person name="Isagi Y."/>
            <person name="Lee S.L."/>
            <person name="Shimizu K.K."/>
        </authorList>
    </citation>
    <scope>NUCLEOTIDE SEQUENCE [LARGE SCALE GENOMIC DNA]</scope>
    <source>
        <strain evidence="1">214</strain>
    </source>
</reference>